<evidence type="ECO:0000313" key="2">
    <source>
        <dbReference type="Proteomes" id="UP000256838"/>
    </source>
</evidence>
<dbReference type="GO" id="GO:0005993">
    <property type="term" value="P:trehalose catabolic process"/>
    <property type="evidence" value="ECO:0007669"/>
    <property type="project" value="TreeGrafter"/>
</dbReference>
<dbReference type="InterPro" id="IPR001661">
    <property type="entry name" value="Glyco_hydro_37"/>
</dbReference>
<dbReference type="Gene3D" id="1.50.10.10">
    <property type="match status" value="1"/>
</dbReference>
<comment type="caution">
    <text evidence="1">The sequence shown here is derived from an EMBL/GenBank/DDBJ whole genome shotgun (WGS) entry which is preliminary data.</text>
</comment>
<dbReference type="PANTHER" id="PTHR23403:SF1">
    <property type="entry name" value="TREHALASE"/>
    <property type="match status" value="1"/>
</dbReference>
<dbReference type="InterPro" id="IPR012341">
    <property type="entry name" value="6hp_glycosidase-like_sf"/>
</dbReference>
<dbReference type="EMBL" id="QRGA01000006">
    <property type="protein sequence ID" value="RDU98651.1"/>
    <property type="molecule type" value="Genomic_DNA"/>
</dbReference>
<dbReference type="Pfam" id="PF01204">
    <property type="entry name" value="Trehalase"/>
    <property type="match status" value="1"/>
</dbReference>
<gene>
    <name evidence="1" type="ORF">DWV00_10230</name>
</gene>
<proteinExistence type="predicted"/>
<name>A0A3D8K260_9BURK</name>
<protein>
    <submittedName>
        <fullName evidence="1">Uncharacterized protein</fullName>
    </submittedName>
</protein>
<dbReference type="Proteomes" id="UP000256838">
    <property type="component" value="Unassembled WGS sequence"/>
</dbReference>
<dbReference type="AlphaFoldDB" id="A0A3D8K260"/>
<dbReference type="OrthoDB" id="106887at2"/>
<evidence type="ECO:0000313" key="1">
    <source>
        <dbReference type="EMBL" id="RDU98651.1"/>
    </source>
</evidence>
<dbReference type="GO" id="GO:0004555">
    <property type="term" value="F:alpha,alpha-trehalase activity"/>
    <property type="evidence" value="ECO:0007669"/>
    <property type="project" value="InterPro"/>
</dbReference>
<dbReference type="PANTHER" id="PTHR23403">
    <property type="entry name" value="TREHALASE"/>
    <property type="match status" value="1"/>
</dbReference>
<keyword evidence="2" id="KW-1185">Reference proteome</keyword>
<dbReference type="InterPro" id="IPR008928">
    <property type="entry name" value="6-hairpin_glycosidase_sf"/>
</dbReference>
<accession>A0A3D8K260</accession>
<sequence>MLGLQESKHEDLVDDFAYEVDPFGHIPNGNRTDYLSRSQPPFFALMVQVAANAEGERAYQK</sequence>
<dbReference type="SUPFAM" id="SSF48208">
    <property type="entry name" value="Six-hairpin glycosidases"/>
    <property type="match status" value="1"/>
</dbReference>
<organism evidence="1 2">
    <name type="scientific">Trinickia dinghuensis</name>
    <dbReference type="NCBI Taxonomy" id="2291023"/>
    <lineage>
        <taxon>Bacteria</taxon>
        <taxon>Pseudomonadati</taxon>
        <taxon>Pseudomonadota</taxon>
        <taxon>Betaproteobacteria</taxon>
        <taxon>Burkholderiales</taxon>
        <taxon>Burkholderiaceae</taxon>
        <taxon>Trinickia</taxon>
    </lineage>
</organism>
<reference evidence="1 2" key="1">
    <citation type="submission" date="2018-08" db="EMBL/GenBank/DDBJ databases">
        <title>Paraburkholderia sp. DHOM06 isolated from forest soil.</title>
        <authorList>
            <person name="Gao Z.-H."/>
            <person name="Qiu L.-H."/>
        </authorList>
    </citation>
    <scope>NUCLEOTIDE SEQUENCE [LARGE SCALE GENOMIC DNA]</scope>
    <source>
        <strain evidence="1 2">DHOM06</strain>
    </source>
</reference>